<keyword evidence="3" id="KW-1185">Reference proteome</keyword>
<evidence type="ECO:0000256" key="1">
    <source>
        <dbReference type="SAM" id="Phobius"/>
    </source>
</evidence>
<reference evidence="2 3" key="1">
    <citation type="submission" date="2019-02" db="EMBL/GenBank/DDBJ databases">
        <title>Deep-cultivation of Planctomycetes and their phenomic and genomic characterization uncovers novel biology.</title>
        <authorList>
            <person name="Wiegand S."/>
            <person name="Jogler M."/>
            <person name="Boedeker C."/>
            <person name="Pinto D."/>
            <person name="Vollmers J."/>
            <person name="Rivas-Marin E."/>
            <person name="Kohn T."/>
            <person name="Peeters S.H."/>
            <person name="Heuer A."/>
            <person name="Rast P."/>
            <person name="Oberbeckmann S."/>
            <person name="Bunk B."/>
            <person name="Jeske O."/>
            <person name="Meyerdierks A."/>
            <person name="Storesund J.E."/>
            <person name="Kallscheuer N."/>
            <person name="Luecker S."/>
            <person name="Lage O.M."/>
            <person name="Pohl T."/>
            <person name="Merkel B.J."/>
            <person name="Hornburger P."/>
            <person name="Mueller R.-W."/>
            <person name="Bruemmer F."/>
            <person name="Labrenz M."/>
            <person name="Spormann A.M."/>
            <person name="Op den Camp H."/>
            <person name="Overmann J."/>
            <person name="Amann R."/>
            <person name="Jetten M.S.M."/>
            <person name="Mascher T."/>
            <person name="Medema M.H."/>
            <person name="Devos D.P."/>
            <person name="Kaster A.-K."/>
            <person name="Ovreas L."/>
            <person name="Rohde M."/>
            <person name="Galperin M.Y."/>
            <person name="Jogler C."/>
        </authorList>
    </citation>
    <scope>NUCLEOTIDE SEQUENCE [LARGE SCALE GENOMIC DNA]</scope>
    <source>
        <strain evidence="2 3">Pla163</strain>
    </source>
</reference>
<keyword evidence="1" id="KW-0472">Membrane</keyword>
<proteinExistence type="predicted"/>
<dbReference type="Proteomes" id="UP000319342">
    <property type="component" value="Chromosome"/>
</dbReference>
<dbReference type="AlphaFoldDB" id="A0A518CVG0"/>
<name>A0A518CVG0_9BACT</name>
<organism evidence="2 3">
    <name type="scientific">Rohdeia mirabilis</name>
    <dbReference type="NCBI Taxonomy" id="2528008"/>
    <lineage>
        <taxon>Bacteria</taxon>
        <taxon>Pseudomonadati</taxon>
        <taxon>Planctomycetota</taxon>
        <taxon>Planctomycetia</taxon>
        <taxon>Planctomycetia incertae sedis</taxon>
        <taxon>Rohdeia</taxon>
    </lineage>
</organism>
<sequence length="137" mass="13921">MRARALRPLWIATWPVGGGLVALAAVAPSWTGSVAAALLAGVPALGLFVCAALGRAAGRRRVAMVLATATTGFLAFATFGALSGLGALDGPHRLAALYQLGCFALAVVHLAVARFCWTRTNADGDAAEATAALYDEL</sequence>
<keyword evidence="1" id="KW-0812">Transmembrane</keyword>
<feature type="transmembrane region" description="Helical" evidence="1">
    <location>
        <begin position="65"/>
        <end position="88"/>
    </location>
</feature>
<evidence type="ECO:0000313" key="2">
    <source>
        <dbReference type="EMBL" id="QDU83209.1"/>
    </source>
</evidence>
<feature type="transmembrane region" description="Helical" evidence="1">
    <location>
        <begin position="34"/>
        <end position="53"/>
    </location>
</feature>
<feature type="transmembrane region" description="Helical" evidence="1">
    <location>
        <begin position="94"/>
        <end position="112"/>
    </location>
</feature>
<dbReference type="EMBL" id="CP036290">
    <property type="protein sequence ID" value="QDU83209.1"/>
    <property type="molecule type" value="Genomic_DNA"/>
</dbReference>
<keyword evidence="1" id="KW-1133">Transmembrane helix</keyword>
<gene>
    <name evidence="2" type="ORF">Pla163_03070</name>
</gene>
<dbReference type="RefSeq" id="WP_145182506.1">
    <property type="nucleotide sequence ID" value="NZ_CP036290.1"/>
</dbReference>
<accession>A0A518CVG0</accession>
<protein>
    <submittedName>
        <fullName evidence="2">Uncharacterized protein</fullName>
    </submittedName>
</protein>
<evidence type="ECO:0000313" key="3">
    <source>
        <dbReference type="Proteomes" id="UP000319342"/>
    </source>
</evidence>